<evidence type="ECO:0000313" key="1">
    <source>
        <dbReference type="EMBL" id="EPQ49858.1"/>
    </source>
</evidence>
<evidence type="ECO:0000313" key="2">
    <source>
        <dbReference type="Proteomes" id="UP000030669"/>
    </source>
</evidence>
<gene>
    <name evidence="1" type="ORF">GLOTRDRAFT_134529</name>
</gene>
<reference evidence="1 2" key="1">
    <citation type="journal article" date="2012" name="Science">
        <title>The Paleozoic origin of enzymatic lignin decomposition reconstructed from 31 fungal genomes.</title>
        <authorList>
            <person name="Floudas D."/>
            <person name="Binder M."/>
            <person name="Riley R."/>
            <person name="Barry K."/>
            <person name="Blanchette R.A."/>
            <person name="Henrissat B."/>
            <person name="Martinez A.T."/>
            <person name="Otillar R."/>
            <person name="Spatafora J.W."/>
            <person name="Yadav J.S."/>
            <person name="Aerts A."/>
            <person name="Benoit I."/>
            <person name="Boyd A."/>
            <person name="Carlson A."/>
            <person name="Copeland A."/>
            <person name="Coutinho P.M."/>
            <person name="de Vries R.P."/>
            <person name="Ferreira P."/>
            <person name="Findley K."/>
            <person name="Foster B."/>
            <person name="Gaskell J."/>
            <person name="Glotzer D."/>
            <person name="Gorecki P."/>
            <person name="Heitman J."/>
            <person name="Hesse C."/>
            <person name="Hori C."/>
            <person name="Igarashi K."/>
            <person name="Jurgens J.A."/>
            <person name="Kallen N."/>
            <person name="Kersten P."/>
            <person name="Kohler A."/>
            <person name="Kuees U."/>
            <person name="Kumar T.K.A."/>
            <person name="Kuo A."/>
            <person name="LaButti K."/>
            <person name="Larrondo L.F."/>
            <person name="Lindquist E."/>
            <person name="Ling A."/>
            <person name="Lombard V."/>
            <person name="Lucas S."/>
            <person name="Lundell T."/>
            <person name="Martin R."/>
            <person name="McLaughlin D.J."/>
            <person name="Morgenstern I."/>
            <person name="Morin E."/>
            <person name="Murat C."/>
            <person name="Nagy L.G."/>
            <person name="Nolan M."/>
            <person name="Ohm R.A."/>
            <person name="Patyshakuliyeva A."/>
            <person name="Rokas A."/>
            <person name="Ruiz-Duenas F.J."/>
            <person name="Sabat G."/>
            <person name="Salamov A."/>
            <person name="Samejima M."/>
            <person name="Schmutz J."/>
            <person name="Slot J.C."/>
            <person name="St John F."/>
            <person name="Stenlid J."/>
            <person name="Sun H."/>
            <person name="Sun S."/>
            <person name="Syed K."/>
            <person name="Tsang A."/>
            <person name="Wiebenga A."/>
            <person name="Young D."/>
            <person name="Pisabarro A."/>
            <person name="Eastwood D.C."/>
            <person name="Martin F."/>
            <person name="Cullen D."/>
            <person name="Grigoriev I.V."/>
            <person name="Hibbett D.S."/>
        </authorList>
    </citation>
    <scope>NUCLEOTIDE SEQUENCE [LARGE SCALE GENOMIC DNA]</scope>
    <source>
        <strain evidence="1 2">ATCC 11539</strain>
    </source>
</reference>
<dbReference type="RefSeq" id="XP_007871686.1">
    <property type="nucleotide sequence ID" value="XM_007873495.1"/>
</dbReference>
<sequence length="141" mass="15687">MHSIGPLPPSLLQSTYDTVERTSAQLTHILLHRGLLILLCYFLPVDYQNPPPNQETTPVTSHSTSCHPTPDPIIHPTGSRENPIDVNGPALPTNMTGRYGNICWGIIHLPVLNKLFGTMLSKKPPKSKTTMMALLWTWTVR</sequence>
<dbReference type="Proteomes" id="UP000030669">
    <property type="component" value="Unassembled WGS sequence"/>
</dbReference>
<keyword evidence="2" id="KW-1185">Reference proteome</keyword>
<organism evidence="1 2">
    <name type="scientific">Gloeophyllum trabeum (strain ATCC 11539 / FP-39264 / Madison 617)</name>
    <name type="common">Brown rot fungus</name>
    <dbReference type="NCBI Taxonomy" id="670483"/>
    <lineage>
        <taxon>Eukaryota</taxon>
        <taxon>Fungi</taxon>
        <taxon>Dikarya</taxon>
        <taxon>Basidiomycota</taxon>
        <taxon>Agaricomycotina</taxon>
        <taxon>Agaricomycetes</taxon>
        <taxon>Gloeophyllales</taxon>
        <taxon>Gloeophyllaceae</taxon>
        <taxon>Gloeophyllum</taxon>
    </lineage>
</organism>
<dbReference type="AlphaFoldDB" id="S7PQV9"/>
<dbReference type="KEGG" id="gtr:GLOTRDRAFT_134529"/>
<accession>S7PQV9</accession>
<name>S7PQV9_GLOTA</name>
<dbReference type="EMBL" id="KB469553">
    <property type="protein sequence ID" value="EPQ49858.1"/>
    <property type="molecule type" value="Genomic_DNA"/>
</dbReference>
<dbReference type="GeneID" id="19303073"/>
<proteinExistence type="predicted"/>
<protein>
    <submittedName>
        <fullName evidence="1">Uncharacterized protein</fullName>
    </submittedName>
</protein>
<dbReference type="HOGENOM" id="CLU_1825482_0_0_1"/>